<dbReference type="InterPro" id="IPR021838">
    <property type="entry name" value="DUF3431"/>
</dbReference>
<dbReference type="AlphaFoldDB" id="I2Q0X0"/>
<dbReference type="Pfam" id="PF11913">
    <property type="entry name" value="DUF3431"/>
    <property type="match status" value="1"/>
</dbReference>
<dbReference type="EMBL" id="JH600068">
    <property type="protein sequence ID" value="EIG53426.1"/>
    <property type="molecule type" value="Genomic_DNA"/>
</dbReference>
<sequence>MTGVAVEVVVARYREDVSWTAGLGLPVVVYDKSGEPGGQALPNIGRESHTYLSHIVGRYPDFPDFTVFVQAAPFPHMPPGATSASFADRIRQNVRMGLKWSGFAGFKLKCDRLGRPHQMADPALHGHRPGFGRDIPVGAVYEALFAGPAPETFLVTAPAGMFFVARERILARPLAFYEKALELVVADPDDAANTGHAFERLWPVIFNGDVRLNRSDWK</sequence>
<dbReference type="eggNOG" id="ENOG503368J">
    <property type="taxonomic scope" value="Bacteria"/>
</dbReference>
<reference evidence="1" key="1">
    <citation type="submission" date="2011-11" db="EMBL/GenBank/DDBJ databases">
        <title>Improved High-Quality Draft sequence of Desulfovibrio sp. U5L.</title>
        <authorList>
            <consortium name="US DOE Joint Genome Institute"/>
            <person name="Lucas S."/>
            <person name="Han J."/>
            <person name="Lapidus A."/>
            <person name="Cheng J.-F."/>
            <person name="Goodwin L."/>
            <person name="Pitluck S."/>
            <person name="Peters L."/>
            <person name="Ovchinnikova G."/>
            <person name="Held B."/>
            <person name="Detter J.C."/>
            <person name="Han C."/>
            <person name="Tapia R."/>
            <person name="Land M."/>
            <person name="Hauser L."/>
            <person name="Kyrpides N."/>
            <person name="Ivanova N."/>
            <person name="Pagani I."/>
            <person name="Gabster J."/>
            <person name="Walker C."/>
            <person name="Stolyar S."/>
            <person name="Stahl D."/>
            <person name="Arkin A."/>
            <person name="Dehal P."/>
            <person name="Hazen T."/>
            <person name="Woyke T."/>
        </authorList>
    </citation>
    <scope>NUCLEOTIDE SEQUENCE [LARGE SCALE GENOMIC DNA]</scope>
    <source>
        <strain evidence="1">U5L</strain>
    </source>
</reference>
<evidence type="ECO:0000313" key="1">
    <source>
        <dbReference type="EMBL" id="EIG53426.1"/>
    </source>
</evidence>
<dbReference type="HOGENOM" id="CLU_077707_0_0_7"/>
<dbReference type="STRING" id="596152.DesU5LDRAFT_1746"/>
<evidence type="ECO:0008006" key="2">
    <source>
        <dbReference type="Google" id="ProtNLM"/>
    </source>
</evidence>
<protein>
    <recommendedName>
        <fullName evidence="2">DUF3431 domain-containing protein</fullName>
    </recommendedName>
</protein>
<proteinExistence type="predicted"/>
<dbReference type="PANTHER" id="PTHR37490">
    <property type="entry name" value="EXPRESSED PROTEIN"/>
    <property type="match status" value="1"/>
</dbReference>
<organism evidence="1">
    <name type="scientific">Desulfovibrio sp. U5L</name>
    <dbReference type="NCBI Taxonomy" id="596152"/>
    <lineage>
        <taxon>Bacteria</taxon>
        <taxon>Pseudomonadati</taxon>
        <taxon>Thermodesulfobacteriota</taxon>
        <taxon>Desulfovibrionia</taxon>
        <taxon>Desulfovibrionales</taxon>
        <taxon>Desulfovibrionaceae</taxon>
        <taxon>Desulfovibrio</taxon>
    </lineage>
</organism>
<name>I2Q0X0_9BACT</name>
<accession>I2Q0X0</accession>
<dbReference type="OrthoDB" id="5450176at2"/>
<gene>
    <name evidence="1" type="ORF">DesU5LDRAFT_1746</name>
</gene>
<dbReference type="PANTHER" id="PTHR37490:SF2">
    <property type="match status" value="1"/>
</dbReference>